<dbReference type="Gene3D" id="3.30.70.260">
    <property type="match status" value="1"/>
</dbReference>
<gene>
    <name evidence="11" type="primary">serA</name>
    <name evidence="11" type="ORF">ACFSUN_15470</name>
</gene>
<protein>
    <recommendedName>
        <fullName evidence="4 9">D-3-phosphoglycerate dehydrogenase</fullName>
        <ecNumber evidence="9">1.1.1.95</ecNumber>
    </recommendedName>
</protein>
<evidence type="ECO:0000256" key="1">
    <source>
        <dbReference type="ARBA" id="ARBA00003800"/>
    </source>
</evidence>
<dbReference type="PANTHER" id="PTHR42938">
    <property type="entry name" value="FORMATE DEHYDROGENASE 1"/>
    <property type="match status" value="1"/>
</dbReference>
<evidence type="ECO:0000313" key="11">
    <source>
        <dbReference type="EMBL" id="MFD2630186.1"/>
    </source>
</evidence>
<proteinExistence type="inferred from homology"/>
<dbReference type="InterPro" id="IPR006236">
    <property type="entry name" value="PGDH"/>
</dbReference>
<dbReference type="InterPro" id="IPR036291">
    <property type="entry name" value="NAD(P)-bd_dom_sf"/>
</dbReference>
<dbReference type="Pfam" id="PF02826">
    <property type="entry name" value="2-Hacid_dh_C"/>
    <property type="match status" value="1"/>
</dbReference>
<keyword evidence="5 9" id="KW-0560">Oxidoreductase</keyword>
<dbReference type="InterPro" id="IPR045865">
    <property type="entry name" value="ACT-like_dom_sf"/>
</dbReference>
<dbReference type="SUPFAM" id="SSF55021">
    <property type="entry name" value="ACT-like"/>
    <property type="match status" value="1"/>
</dbReference>
<dbReference type="InterPro" id="IPR006140">
    <property type="entry name" value="D-isomer_DH_NAD-bd"/>
</dbReference>
<evidence type="ECO:0000256" key="9">
    <source>
        <dbReference type="RuleBase" id="RU363003"/>
    </source>
</evidence>
<evidence type="ECO:0000313" key="12">
    <source>
        <dbReference type="Proteomes" id="UP001597451"/>
    </source>
</evidence>
<comment type="pathway">
    <text evidence="2 9">Amino-acid biosynthesis; L-serine biosynthesis; L-serine from 3-phospho-D-glycerate: step 1/3.</text>
</comment>
<dbReference type="InterPro" id="IPR029009">
    <property type="entry name" value="ASB_dom_sf"/>
</dbReference>
<dbReference type="EMBL" id="JBHUMX010000041">
    <property type="protein sequence ID" value="MFD2630186.1"/>
    <property type="molecule type" value="Genomic_DNA"/>
</dbReference>
<dbReference type="CDD" id="cd12173">
    <property type="entry name" value="PGDH_4"/>
    <property type="match status" value="1"/>
</dbReference>
<dbReference type="Pfam" id="PF19304">
    <property type="entry name" value="PGDH_inter"/>
    <property type="match status" value="1"/>
</dbReference>
<dbReference type="InterPro" id="IPR045626">
    <property type="entry name" value="PGDH_ASB_dom"/>
</dbReference>
<evidence type="ECO:0000256" key="2">
    <source>
        <dbReference type="ARBA" id="ARBA00005216"/>
    </source>
</evidence>
<dbReference type="CDD" id="cd04902">
    <property type="entry name" value="ACT_3PGDH-xct"/>
    <property type="match status" value="1"/>
</dbReference>
<keyword evidence="12" id="KW-1185">Reference proteome</keyword>
<keyword evidence="6 9" id="KW-0520">NAD</keyword>
<reference evidence="12" key="1">
    <citation type="journal article" date="2019" name="Int. J. Syst. Evol. Microbiol.">
        <title>The Global Catalogue of Microorganisms (GCM) 10K type strain sequencing project: providing services to taxonomists for standard genome sequencing and annotation.</title>
        <authorList>
            <consortium name="The Broad Institute Genomics Platform"/>
            <consortium name="The Broad Institute Genome Sequencing Center for Infectious Disease"/>
            <person name="Wu L."/>
            <person name="Ma J."/>
        </authorList>
    </citation>
    <scope>NUCLEOTIDE SEQUENCE [LARGE SCALE GENOMIC DNA]</scope>
    <source>
        <strain evidence="12">TISTR 1858</strain>
    </source>
</reference>
<comment type="catalytic activity">
    <reaction evidence="7">
        <text>(R)-2-hydroxyglutarate + NAD(+) = 2-oxoglutarate + NADH + H(+)</text>
        <dbReference type="Rhea" id="RHEA:49612"/>
        <dbReference type="ChEBI" id="CHEBI:15378"/>
        <dbReference type="ChEBI" id="CHEBI:15801"/>
        <dbReference type="ChEBI" id="CHEBI:16810"/>
        <dbReference type="ChEBI" id="CHEBI:57540"/>
        <dbReference type="ChEBI" id="CHEBI:57945"/>
        <dbReference type="EC" id="1.1.1.399"/>
    </reaction>
</comment>
<dbReference type="SUPFAM" id="SSF143548">
    <property type="entry name" value="Serine metabolism enzymes domain"/>
    <property type="match status" value="1"/>
</dbReference>
<comment type="similarity">
    <text evidence="3 9">Belongs to the D-isomer specific 2-hydroxyacid dehydrogenase family.</text>
</comment>
<keyword evidence="9" id="KW-0028">Amino-acid biosynthesis</keyword>
<feature type="domain" description="ACT" evidence="10">
    <location>
        <begin position="456"/>
        <end position="528"/>
    </location>
</feature>
<evidence type="ECO:0000256" key="8">
    <source>
        <dbReference type="ARBA" id="ARBA00048731"/>
    </source>
</evidence>
<evidence type="ECO:0000259" key="10">
    <source>
        <dbReference type="PROSITE" id="PS51671"/>
    </source>
</evidence>
<dbReference type="PANTHER" id="PTHR42938:SF9">
    <property type="entry name" value="FORMATE DEHYDROGENASE 1"/>
    <property type="match status" value="1"/>
</dbReference>
<evidence type="ECO:0000256" key="3">
    <source>
        <dbReference type="ARBA" id="ARBA00005854"/>
    </source>
</evidence>
<organism evidence="11 12">
    <name type="scientific">Oceanobacillus kapialis</name>
    <dbReference type="NCBI Taxonomy" id="481353"/>
    <lineage>
        <taxon>Bacteria</taxon>
        <taxon>Bacillati</taxon>
        <taxon>Bacillota</taxon>
        <taxon>Bacilli</taxon>
        <taxon>Bacillales</taxon>
        <taxon>Bacillaceae</taxon>
        <taxon>Oceanobacillus</taxon>
    </lineage>
</organism>
<comment type="catalytic activity">
    <reaction evidence="8 9">
        <text>(2R)-3-phosphoglycerate + NAD(+) = 3-phosphooxypyruvate + NADH + H(+)</text>
        <dbReference type="Rhea" id="RHEA:12641"/>
        <dbReference type="ChEBI" id="CHEBI:15378"/>
        <dbReference type="ChEBI" id="CHEBI:18110"/>
        <dbReference type="ChEBI" id="CHEBI:57540"/>
        <dbReference type="ChEBI" id="CHEBI:57945"/>
        <dbReference type="ChEBI" id="CHEBI:58272"/>
        <dbReference type="EC" id="1.1.1.95"/>
    </reaction>
</comment>
<comment type="function">
    <text evidence="1">Catalyzes the reversible oxidation of 3-phospho-D-glycerate to 3-phosphonooxypyruvate, the first step of the phosphorylated L-serine biosynthesis pathway. Also catalyzes the reversible oxidation of 2-hydroxyglutarate to 2-oxoglutarate.</text>
</comment>
<comment type="caution">
    <text evidence="11">The sequence shown here is derived from an EMBL/GenBank/DDBJ whole genome shotgun (WGS) entry which is preliminary data.</text>
</comment>
<dbReference type="PROSITE" id="PS51671">
    <property type="entry name" value="ACT"/>
    <property type="match status" value="1"/>
</dbReference>
<dbReference type="NCBIfam" id="TIGR01327">
    <property type="entry name" value="PGDH"/>
    <property type="match status" value="1"/>
</dbReference>
<dbReference type="InterPro" id="IPR006139">
    <property type="entry name" value="D-isomer_2_OHA_DH_cat_dom"/>
</dbReference>
<dbReference type="Gene3D" id="3.40.50.720">
    <property type="entry name" value="NAD(P)-binding Rossmann-like Domain"/>
    <property type="match status" value="2"/>
</dbReference>
<dbReference type="Pfam" id="PF00389">
    <property type="entry name" value="2-Hacid_dh"/>
    <property type="match status" value="1"/>
</dbReference>
<dbReference type="GO" id="GO:0004617">
    <property type="term" value="F:phosphoglycerate dehydrogenase activity"/>
    <property type="evidence" value="ECO:0007669"/>
    <property type="project" value="UniProtKB-EC"/>
</dbReference>
<dbReference type="SUPFAM" id="SSF51735">
    <property type="entry name" value="NAD(P)-binding Rossmann-fold domains"/>
    <property type="match status" value="1"/>
</dbReference>
<evidence type="ECO:0000256" key="5">
    <source>
        <dbReference type="ARBA" id="ARBA00023002"/>
    </source>
</evidence>
<dbReference type="Proteomes" id="UP001597451">
    <property type="component" value="Unassembled WGS sequence"/>
</dbReference>
<evidence type="ECO:0000256" key="6">
    <source>
        <dbReference type="ARBA" id="ARBA00023027"/>
    </source>
</evidence>
<dbReference type="InterPro" id="IPR002912">
    <property type="entry name" value="ACT_dom"/>
</dbReference>
<keyword evidence="9" id="KW-0718">Serine biosynthesis</keyword>
<evidence type="ECO:0000256" key="7">
    <source>
        <dbReference type="ARBA" id="ARBA00048126"/>
    </source>
</evidence>
<dbReference type="RefSeq" id="WP_379563158.1">
    <property type="nucleotide sequence ID" value="NZ_CP085256.1"/>
</dbReference>
<dbReference type="PROSITE" id="PS00065">
    <property type="entry name" value="D_2_HYDROXYACID_DH_1"/>
    <property type="match status" value="1"/>
</dbReference>
<sequence length="528" mass="58190">MAFHVLITDPLSKEGIQVLEQQENLQYEFATDLSSDELLTKIETADALLVRSQTQVTRQLIESAGNLKIIGRAGVGVDNIDINAATERGIIVVNAPNGNTNSAAEHTMAMLMALSRKIPQAHYSLKNQQWDRKKYVGVELKNKTLGIIGLGRIGAEVAYRAKGQRMNVMAYDPFLTPEKADHLGIDYGTVKEVLNKADFITIHTPLLKETKHLLNEEAFRQMKPGVQIINCARGGIIDEEALYQAILEGKVAGAALDVLEEEPFHHHKLLNLPEVVATPHLGASTVEAQENVAVDVCQDVIWFLTGGVVQNPVNLPSLPKEVLRRIEPYFHLAEKLGSFLIHLTQDVIEEVNIYYSGELAGVETAPITRNTVKGLLTRHLGDHVNDVNALYLAEKRGIHIHENRTTTTKGFTNLLTVEIVTNTEKRSVAGTLLNGLGARIVQVDHYSVDVTPKGHILMIRHQDKPGVIGKMGSLLAQFNINIATMQVDRAQVGGDAVMMLTVDKHLEAKELEALKQLEEIHQANAIDL</sequence>
<dbReference type="Gene3D" id="3.30.1330.90">
    <property type="entry name" value="D-3-phosphoglycerate dehydrogenase, domain 3"/>
    <property type="match status" value="1"/>
</dbReference>
<evidence type="ECO:0000256" key="4">
    <source>
        <dbReference type="ARBA" id="ARBA00021582"/>
    </source>
</evidence>
<dbReference type="Pfam" id="PF01842">
    <property type="entry name" value="ACT"/>
    <property type="match status" value="1"/>
</dbReference>
<dbReference type="PROSITE" id="PS00670">
    <property type="entry name" value="D_2_HYDROXYACID_DH_2"/>
    <property type="match status" value="1"/>
</dbReference>
<dbReference type="InterPro" id="IPR029753">
    <property type="entry name" value="D-isomer_DH_CS"/>
</dbReference>
<accession>A0ABW5Q3Q3</accession>
<dbReference type="SUPFAM" id="SSF52283">
    <property type="entry name" value="Formate/glycerate dehydrogenase catalytic domain-like"/>
    <property type="match status" value="1"/>
</dbReference>
<dbReference type="InterPro" id="IPR029752">
    <property type="entry name" value="D-isomer_DH_CS1"/>
</dbReference>
<name>A0ABW5Q3Q3_9BACI</name>
<dbReference type="EC" id="1.1.1.95" evidence="9"/>